<keyword evidence="2" id="KW-1185">Reference proteome</keyword>
<sequence>MEVRVWGQSANKKFKFLSLNAKYLPGALSVYRKSFFVNENISKVTGIAKSDKASRQMECLFEIVAQNGVSVVAVEEDTDKVVGAALNRIQVITPDRPDAISVIALFWSKQYTVSFRLLMEEKVDIFKHYGITTIMDHMFLATHPEYYQQGIGSGLVAATVDIARALNRGEDVAVPISDETYPWKNKTPPKVQAVIGLFTSPISQKIPRSLGWEEVFIAKHDQLFYEGKSYGSRLDANNQTTVYMAIRTKN</sequence>
<dbReference type="InterPro" id="IPR016181">
    <property type="entry name" value="Acyl_CoA_acyltransferase"/>
</dbReference>
<accession>A0A6L2PMG3</accession>
<dbReference type="EMBL" id="BLKM01000436">
    <property type="protein sequence ID" value="GFG33586.1"/>
    <property type="molecule type" value="Genomic_DNA"/>
</dbReference>
<gene>
    <name evidence="1" type="ORF">Cfor_03480</name>
</gene>
<dbReference type="Proteomes" id="UP000502823">
    <property type="component" value="Unassembled WGS sequence"/>
</dbReference>
<dbReference type="OrthoDB" id="8191594at2759"/>
<dbReference type="Gene3D" id="3.40.630.30">
    <property type="match status" value="1"/>
</dbReference>
<dbReference type="PANTHER" id="PTHR20905:SF28">
    <property type="entry name" value="GH28833P-RELATED"/>
    <property type="match status" value="1"/>
</dbReference>
<comment type="caution">
    <text evidence="1">The sequence shown here is derived from an EMBL/GenBank/DDBJ whole genome shotgun (WGS) entry which is preliminary data.</text>
</comment>
<dbReference type="SUPFAM" id="SSF55729">
    <property type="entry name" value="Acyl-CoA N-acyltransferases (Nat)"/>
    <property type="match status" value="1"/>
</dbReference>
<dbReference type="CDD" id="cd04301">
    <property type="entry name" value="NAT_SF"/>
    <property type="match status" value="1"/>
</dbReference>
<protein>
    <recommendedName>
        <fullName evidence="3">N-acetyltransferase domain-containing protein</fullName>
    </recommendedName>
</protein>
<proteinExistence type="predicted"/>
<dbReference type="AlphaFoldDB" id="A0A6L2PMG3"/>
<dbReference type="PANTHER" id="PTHR20905">
    <property type="entry name" value="N-ACETYLTRANSFERASE-RELATED"/>
    <property type="match status" value="1"/>
</dbReference>
<evidence type="ECO:0000313" key="2">
    <source>
        <dbReference type="Proteomes" id="UP000502823"/>
    </source>
</evidence>
<dbReference type="GO" id="GO:0008080">
    <property type="term" value="F:N-acetyltransferase activity"/>
    <property type="evidence" value="ECO:0007669"/>
    <property type="project" value="TreeGrafter"/>
</dbReference>
<dbReference type="InParanoid" id="A0A6L2PMG3"/>
<name>A0A6L2PMG3_COPFO</name>
<evidence type="ECO:0008006" key="3">
    <source>
        <dbReference type="Google" id="ProtNLM"/>
    </source>
</evidence>
<reference evidence="2" key="1">
    <citation type="submission" date="2020-01" db="EMBL/GenBank/DDBJ databases">
        <title>Draft genome sequence of the Termite Coptotermes fromosanus.</title>
        <authorList>
            <person name="Itakura S."/>
            <person name="Yosikawa Y."/>
            <person name="Umezawa K."/>
        </authorList>
    </citation>
    <scope>NUCLEOTIDE SEQUENCE [LARGE SCALE GENOMIC DNA]</scope>
</reference>
<evidence type="ECO:0000313" key="1">
    <source>
        <dbReference type="EMBL" id="GFG33586.1"/>
    </source>
</evidence>
<organism evidence="1 2">
    <name type="scientific">Coptotermes formosanus</name>
    <name type="common">Formosan subterranean termite</name>
    <dbReference type="NCBI Taxonomy" id="36987"/>
    <lineage>
        <taxon>Eukaryota</taxon>
        <taxon>Metazoa</taxon>
        <taxon>Ecdysozoa</taxon>
        <taxon>Arthropoda</taxon>
        <taxon>Hexapoda</taxon>
        <taxon>Insecta</taxon>
        <taxon>Pterygota</taxon>
        <taxon>Neoptera</taxon>
        <taxon>Polyneoptera</taxon>
        <taxon>Dictyoptera</taxon>
        <taxon>Blattodea</taxon>
        <taxon>Blattoidea</taxon>
        <taxon>Termitoidae</taxon>
        <taxon>Rhinotermitidae</taxon>
        <taxon>Coptotermes</taxon>
    </lineage>
</organism>